<dbReference type="Proteomes" id="UP001056384">
    <property type="component" value="Chromosome 7"/>
</dbReference>
<sequence>MAPRHKRLASAAQADELPDTKRRQTRRSTRASADPPRQAVFNTGELLEQSLVQLTPLEIVSARRVCSQWRDCIHRAVNIRDKLHMRVDVRAGETWSGRSSTGQPFASEDRHIDAILKRTSSTADVEGADQDFRRLVTAPGPHRYVIPVSVSPFFEIRRSVDRRSILSEWPWGDPYKHVHAVSWATLELTKAIERALEGENMPLLDRLHFTSIPSVTIKTWYQRWTFGKKRDSIEYKELPSRSEGWTVGDLVRSLLETRKKCDNPHSDLRTVLKLHRAKQPKARFKLDGPLRISLRANLLPRHEDRSTVQEVD</sequence>
<reference evidence="2" key="1">
    <citation type="submission" date="2022-06" db="EMBL/GenBank/DDBJ databases">
        <title>Complete genome sequences of two strains of the flax pathogen Septoria linicola.</title>
        <authorList>
            <person name="Lapalu N."/>
            <person name="Simon A."/>
            <person name="Demenou B."/>
            <person name="Paumier D."/>
            <person name="Guillot M.-P."/>
            <person name="Gout L."/>
            <person name="Valade R."/>
        </authorList>
    </citation>
    <scope>NUCLEOTIDE SEQUENCE</scope>
    <source>
        <strain evidence="2">SE15195</strain>
    </source>
</reference>
<evidence type="ECO:0000256" key="1">
    <source>
        <dbReference type="SAM" id="MobiDB-lite"/>
    </source>
</evidence>
<feature type="region of interest" description="Disordered" evidence="1">
    <location>
        <begin position="1"/>
        <end position="37"/>
    </location>
</feature>
<keyword evidence="3" id="KW-1185">Reference proteome</keyword>
<dbReference type="EMBL" id="CP099424">
    <property type="protein sequence ID" value="USW55601.1"/>
    <property type="molecule type" value="Genomic_DNA"/>
</dbReference>
<organism evidence="2 3">
    <name type="scientific">Septoria linicola</name>
    <dbReference type="NCBI Taxonomy" id="215465"/>
    <lineage>
        <taxon>Eukaryota</taxon>
        <taxon>Fungi</taxon>
        <taxon>Dikarya</taxon>
        <taxon>Ascomycota</taxon>
        <taxon>Pezizomycotina</taxon>
        <taxon>Dothideomycetes</taxon>
        <taxon>Dothideomycetidae</taxon>
        <taxon>Mycosphaerellales</taxon>
        <taxon>Mycosphaerellaceae</taxon>
        <taxon>Septoria</taxon>
    </lineage>
</organism>
<proteinExistence type="predicted"/>
<protein>
    <submittedName>
        <fullName evidence="2">F-box domain-containing protein</fullName>
    </submittedName>
</protein>
<evidence type="ECO:0000313" key="2">
    <source>
        <dbReference type="EMBL" id="USW55601.1"/>
    </source>
</evidence>
<name>A0A9Q9B3E1_9PEZI</name>
<evidence type="ECO:0000313" key="3">
    <source>
        <dbReference type="Proteomes" id="UP001056384"/>
    </source>
</evidence>
<accession>A0A9Q9B3E1</accession>
<gene>
    <name evidence="2" type="ORF">Slin15195_G089200</name>
</gene>
<dbReference type="AlphaFoldDB" id="A0A9Q9B3E1"/>